<dbReference type="InterPro" id="IPR000749">
    <property type="entry name" value="ATP-guanido_PTrfase"/>
</dbReference>
<protein>
    <recommendedName>
        <fullName evidence="2">arginine kinase</fullName>
        <ecNumber evidence="2">2.7.3.3</ecNumber>
    </recommendedName>
</protein>
<dbReference type="InterPro" id="IPR036802">
    <property type="entry name" value="ATP-guanido_PTrfase_N_sf"/>
</dbReference>
<dbReference type="PRINTS" id="PR02028">
    <property type="entry name" value="CMYCBINDINGP"/>
</dbReference>
<feature type="domain" description="Phosphagen kinase N-terminal" evidence="10">
    <location>
        <begin position="102"/>
        <end position="184"/>
    </location>
</feature>
<feature type="coiled-coil region" evidence="9">
    <location>
        <begin position="60"/>
        <end position="94"/>
    </location>
</feature>
<feature type="binding site" evidence="8">
    <location>
        <begin position="370"/>
        <end position="374"/>
    </location>
    <ligand>
        <name>ATP</name>
        <dbReference type="ChEBI" id="CHEBI:30616"/>
    </ligand>
</feature>
<evidence type="ECO:0000259" key="10">
    <source>
        <dbReference type="PROSITE" id="PS51509"/>
    </source>
</evidence>
<evidence type="ECO:0000256" key="4">
    <source>
        <dbReference type="ARBA" id="ARBA00022741"/>
    </source>
</evidence>
<dbReference type="PANTHER" id="PTHR11547:SF38">
    <property type="entry name" value="ARGININE KINASE 1-RELATED"/>
    <property type="match status" value="1"/>
</dbReference>
<feature type="binding site" evidence="8">
    <location>
        <begin position="397"/>
        <end position="402"/>
    </location>
    <ligand>
        <name>ATP</name>
        <dbReference type="ChEBI" id="CHEBI:30616"/>
    </ligand>
</feature>
<dbReference type="GO" id="GO:0005524">
    <property type="term" value="F:ATP binding"/>
    <property type="evidence" value="ECO:0007669"/>
    <property type="project" value="UniProtKB-UniRule"/>
</dbReference>
<gene>
    <name evidence="12" type="primary">similar to Arginine kinase</name>
    <name evidence="12" type="ORF">CLUMA_CG010438</name>
</gene>
<dbReference type="SUPFAM" id="SSF48034">
    <property type="entry name" value="Guanido kinase N-terminal domain"/>
    <property type="match status" value="1"/>
</dbReference>
<evidence type="ECO:0000256" key="5">
    <source>
        <dbReference type="ARBA" id="ARBA00022777"/>
    </source>
</evidence>
<keyword evidence="5 8" id="KW-0418">Kinase</keyword>
<evidence type="ECO:0000256" key="8">
    <source>
        <dbReference type="PROSITE-ProRule" id="PRU00843"/>
    </source>
</evidence>
<evidence type="ECO:0000256" key="7">
    <source>
        <dbReference type="PROSITE-ProRule" id="PRU00842"/>
    </source>
</evidence>
<keyword evidence="6 8" id="KW-0067">ATP-binding</keyword>
<dbReference type="Gene3D" id="1.10.135.10">
    <property type="entry name" value="ATP:guanido phosphotransferase, N-terminal domain"/>
    <property type="match status" value="1"/>
</dbReference>
<evidence type="ECO:0000256" key="3">
    <source>
        <dbReference type="ARBA" id="ARBA00022679"/>
    </source>
</evidence>
<dbReference type="GO" id="GO:0046314">
    <property type="term" value="P:phosphocreatine biosynthetic process"/>
    <property type="evidence" value="ECO:0007669"/>
    <property type="project" value="InterPro"/>
</dbReference>
<feature type="binding site" evidence="8">
    <location>
        <position position="319"/>
    </location>
    <ligand>
        <name>ATP</name>
        <dbReference type="ChEBI" id="CHEBI:30616"/>
    </ligand>
</feature>
<keyword evidence="9" id="KW-0175">Coiled coil</keyword>
<dbReference type="SUPFAM" id="SSF55931">
    <property type="entry name" value="Glutamine synthetase/guanido kinase"/>
    <property type="match status" value="1"/>
</dbReference>
<proteinExistence type="inferred from homology"/>
<dbReference type="OrthoDB" id="430219at2759"/>
<keyword evidence="13" id="KW-1185">Reference proteome</keyword>
<organism evidence="12 13">
    <name type="scientific">Clunio marinus</name>
    <dbReference type="NCBI Taxonomy" id="568069"/>
    <lineage>
        <taxon>Eukaryota</taxon>
        <taxon>Metazoa</taxon>
        <taxon>Ecdysozoa</taxon>
        <taxon>Arthropoda</taxon>
        <taxon>Hexapoda</taxon>
        <taxon>Insecta</taxon>
        <taxon>Pterygota</taxon>
        <taxon>Neoptera</taxon>
        <taxon>Endopterygota</taxon>
        <taxon>Diptera</taxon>
        <taxon>Nematocera</taxon>
        <taxon>Chironomoidea</taxon>
        <taxon>Chironomidae</taxon>
        <taxon>Clunio</taxon>
    </lineage>
</organism>
<dbReference type="InterPro" id="IPR022414">
    <property type="entry name" value="ATP-guanido_PTrfase_cat"/>
</dbReference>
<comment type="caution">
    <text evidence="8">Lacks conserved residue(s) required for the propagation of feature annotation.</text>
</comment>
<evidence type="ECO:0000256" key="2">
    <source>
        <dbReference type="ARBA" id="ARBA00012230"/>
    </source>
</evidence>
<dbReference type="GO" id="GO:0005615">
    <property type="term" value="C:extracellular space"/>
    <property type="evidence" value="ECO:0007669"/>
    <property type="project" value="TreeGrafter"/>
</dbReference>
<evidence type="ECO:0000256" key="1">
    <source>
        <dbReference type="ARBA" id="ARBA00006798"/>
    </source>
</evidence>
<dbReference type="Pfam" id="PF02807">
    <property type="entry name" value="ATP-gua_PtransN"/>
    <property type="match status" value="1"/>
</dbReference>
<keyword evidence="4 8" id="KW-0547">Nucleotide-binding</keyword>
<name>A0A1J1IA45_9DIPT</name>
<dbReference type="InterPro" id="IPR014746">
    <property type="entry name" value="Gln_synth/guanido_kin_cat_dom"/>
</dbReference>
<feature type="binding site" evidence="8">
    <location>
        <begin position="213"/>
        <end position="217"/>
    </location>
    <ligand>
        <name>ATP</name>
        <dbReference type="ChEBI" id="CHEBI:30616"/>
    </ligand>
</feature>
<dbReference type="AlphaFoldDB" id="A0A1J1IA45"/>
<dbReference type="GO" id="GO:0004054">
    <property type="term" value="F:arginine kinase activity"/>
    <property type="evidence" value="ECO:0007669"/>
    <property type="project" value="UniProtKB-EC"/>
</dbReference>
<dbReference type="Pfam" id="PF00217">
    <property type="entry name" value="ATP-gua_Ptrans"/>
    <property type="match status" value="1"/>
</dbReference>
<evidence type="ECO:0000256" key="6">
    <source>
        <dbReference type="ARBA" id="ARBA00022840"/>
    </source>
</evidence>
<dbReference type="PROSITE" id="PS51510">
    <property type="entry name" value="PHOSPHAGEN_KINASE_C"/>
    <property type="match status" value="1"/>
</dbReference>
<sequence>MDSELQKKRKEFNHYLEQSGAIRNLTNALVKLYELPNQPEDAIKFIRNNLCENCPNDQQFALMHTDLQKANKKIAELERELSRLKGSIKRSSSEIQLQLTTIFEKLNQELSNCQADSSLLKKYLTQSVLNELKEVTTSFNGTLFDCIQSALEMPNLALGVFACDPDAYAVFSSLFDPIIEEFHDISKEDSHPNIDWGESCKIPAINVEKAIISLRFECRRSIENYPFVTIMTEQQFEEIVEKFSPTKCFSGFFKGKFHLLENMNDEVKKKLASVNLMFNDNNKINIAANATRFWPTGRGIYVTDDNRFAVWCNEEDHLRFISKENTGNIRNIYERLVEGVTKFNKIFAFTQHERFGFLTFSPEFLGNTLHLSCQLNLVNLPQNEEKMCELATKLSIKISKINETVYEVCNIKRFGLTEYETVKNFADGINELVAAENS</sequence>
<dbReference type="PROSITE" id="PS51509">
    <property type="entry name" value="PHOSPHAGEN_KINASE_N"/>
    <property type="match status" value="1"/>
</dbReference>
<dbReference type="EMBL" id="CVRI01000046">
    <property type="protein sequence ID" value="CRK97091.1"/>
    <property type="molecule type" value="Genomic_DNA"/>
</dbReference>
<evidence type="ECO:0000256" key="9">
    <source>
        <dbReference type="SAM" id="Coils"/>
    </source>
</evidence>
<dbReference type="STRING" id="568069.A0A1J1IA45"/>
<dbReference type="GO" id="GO:0004111">
    <property type="term" value="F:creatine kinase activity"/>
    <property type="evidence" value="ECO:0007669"/>
    <property type="project" value="InterPro"/>
</dbReference>
<accession>A0A1J1IA45</accession>
<dbReference type="InterPro" id="IPR022413">
    <property type="entry name" value="ATP-guanido_PTrfase_N"/>
</dbReference>
<dbReference type="Gene3D" id="3.30.590.10">
    <property type="entry name" value="Glutamine synthetase/guanido kinase, catalytic domain"/>
    <property type="match status" value="1"/>
</dbReference>
<dbReference type="Proteomes" id="UP000183832">
    <property type="component" value="Unassembled WGS sequence"/>
</dbReference>
<dbReference type="PANTHER" id="PTHR11547">
    <property type="entry name" value="ARGININE OR CREATINE KINASE"/>
    <property type="match status" value="1"/>
</dbReference>
<feature type="domain" description="Phosphagen kinase C-terminal" evidence="11">
    <location>
        <begin position="210"/>
        <end position="438"/>
    </location>
</feature>
<reference evidence="12 13" key="1">
    <citation type="submission" date="2015-04" db="EMBL/GenBank/DDBJ databases">
        <authorList>
            <person name="Syromyatnikov M.Y."/>
            <person name="Popov V.N."/>
        </authorList>
    </citation>
    <scope>NUCLEOTIDE SEQUENCE [LARGE SCALE GENOMIC DNA]</scope>
</reference>
<dbReference type="EC" id="2.7.3.3" evidence="2"/>
<evidence type="ECO:0000313" key="13">
    <source>
        <dbReference type="Proteomes" id="UP000183832"/>
    </source>
</evidence>
<evidence type="ECO:0000313" key="12">
    <source>
        <dbReference type="EMBL" id="CRK97091.1"/>
    </source>
</evidence>
<comment type="similarity">
    <text evidence="1 7">Belongs to the ATP:guanido phosphotransferase family.</text>
</comment>
<dbReference type="FunFam" id="1.10.135.10:FF:000003">
    <property type="entry name" value="Three-domain arginine kinase"/>
    <property type="match status" value="1"/>
</dbReference>
<evidence type="ECO:0000259" key="11">
    <source>
        <dbReference type="PROSITE" id="PS51510"/>
    </source>
</evidence>
<keyword evidence="3 8" id="KW-0808">Transferase</keyword>